<protein>
    <recommendedName>
        <fullName evidence="1">KilA-N DNA-binding domain-containing protein</fullName>
    </recommendedName>
</protein>
<dbReference type="EMBL" id="LGIQ01000007">
    <property type="protein sequence ID" value="KNB72864.1"/>
    <property type="molecule type" value="Genomic_DNA"/>
</dbReference>
<dbReference type="OrthoDB" id="9812611at2"/>
<dbReference type="Pfam" id="PF10543">
    <property type="entry name" value="ORF6N"/>
    <property type="match status" value="1"/>
</dbReference>
<name>A0A0K9YVY0_9BACL</name>
<proteinExistence type="predicted"/>
<gene>
    <name evidence="2" type="ORF">ADS79_13595</name>
</gene>
<dbReference type="PATRIC" id="fig|54915.3.peg.1719"/>
<sequence length="75" mass="8236">MVGDLKVISYKGERVLTTSQLAEADGTESKRIQNKFNENRALFSEGKHYTLLAGQDEPIGTEPCAGKCSRHVIVV</sequence>
<dbReference type="AlphaFoldDB" id="A0A0K9YVY0"/>
<comment type="caution">
    <text evidence="2">The sequence shown here is derived from an EMBL/GenBank/DDBJ whole genome shotgun (WGS) entry which is preliminary data.</text>
</comment>
<evidence type="ECO:0000313" key="2">
    <source>
        <dbReference type="EMBL" id="KNB72864.1"/>
    </source>
</evidence>
<organism evidence="2 3">
    <name type="scientific">Brevibacillus reuszeri</name>
    <dbReference type="NCBI Taxonomy" id="54915"/>
    <lineage>
        <taxon>Bacteria</taxon>
        <taxon>Bacillati</taxon>
        <taxon>Bacillota</taxon>
        <taxon>Bacilli</taxon>
        <taxon>Bacillales</taxon>
        <taxon>Paenibacillaceae</taxon>
        <taxon>Brevibacillus</taxon>
    </lineage>
</organism>
<feature type="domain" description="KilA-N DNA-binding" evidence="1">
    <location>
        <begin position="6"/>
        <end position="55"/>
    </location>
</feature>
<evidence type="ECO:0000313" key="3">
    <source>
        <dbReference type="Proteomes" id="UP000036834"/>
    </source>
</evidence>
<dbReference type="InterPro" id="IPR018873">
    <property type="entry name" value="KilA-N_DNA-bd_domain"/>
</dbReference>
<dbReference type="Proteomes" id="UP000036834">
    <property type="component" value="Unassembled WGS sequence"/>
</dbReference>
<reference evidence="3" key="1">
    <citation type="submission" date="2015-07" db="EMBL/GenBank/DDBJ databases">
        <title>Genome sequencing project for genomic taxonomy and phylogenomics of Bacillus-like bacteria.</title>
        <authorList>
            <person name="Liu B."/>
            <person name="Wang J."/>
            <person name="Zhu Y."/>
            <person name="Liu G."/>
            <person name="Chen Q."/>
            <person name="Chen Z."/>
            <person name="Lan J."/>
            <person name="Che J."/>
            <person name="Ge C."/>
            <person name="Shi H."/>
            <person name="Pan Z."/>
            <person name="Liu X."/>
        </authorList>
    </citation>
    <scope>NUCLEOTIDE SEQUENCE [LARGE SCALE GENOMIC DNA]</scope>
    <source>
        <strain evidence="3">DSM 9887</strain>
    </source>
</reference>
<evidence type="ECO:0000259" key="1">
    <source>
        <dbReference type="Pfam" id="PF10543"/>
    </source>
</evidence>
<accession>A0A0K9YVY0</accession>